<dbReference type="EMBL" id="JAZAVK010000002">
    <property type="protein sequence ID" value="KAK7432916.1"/>
    <property type="molecule type" value="Genomic_DNA"/>
</dbReference>
<dbReference type="SUPFAM" id="SSF53474">
    <property type="entry name" value="alpha/beta-Hydrolases"/>
    <property type="match status" value="1"/>
</dbReference>
<dbReference type="PANTHER" id="PTHR23024">
    <property type="entry name" value="ARYLACETAMIDE DEACETYLASE"/>
    <property type="match status" value="1"/>
</dbReference>
<proteinExistence type="predicted"/>
<dbReference type="Gene3D" id="3.40.50.1820">
    <property type="entry name" value="alpha/beta hydrolase"/>
    <property type="match status" value="1"/>
</dbReference>
<organism evidence="2 3">
    <name type="scientific">Neonectria magnoliae</name>
    <dbReference type="NCBI Taxonomy" id="2732573"/>
    <lineage>
        <taxon>Eukaryota</taxon>
        <taxon>Fungi</taxon>
        <taxon>Dikarya</taxon>
        <taxon>Ascomycota</taxon>
        <taxon>Pezizomycotina</taxon>
        <taxon>Sordariomycetes</taxon>
        <taxon>Hypocreomycetidae</taxon>
        <taxon>Hypocreales</taxon>
        <taxon>Nectriaceae</taxon>
        <taxon>Neonectria</taxon>
    </lineage>
</organism>
<dbReference type="InterPro" id="IPR029058">
    <property type="entry name" value="AB_hydrolase_fold"/>
</dbReference>
<dbReference type="InterPro" id="IPR050466">
    <property type="entry name" value="Carboxylest/Gibb_receptor"/>
</dbReference>
<dbReference type="PANTHER" id="PTHR23024:SF643">
    <property type="entry name" value="AB HYDROLASE SUPERFAMILY PROTEIN B1A11.02"/>
    <property type="match status" value="1"/>
</dbReference>
<feature type="domain" description="Alpha/beta hydrolase fold-3" evidence="1">
    <location>
        <begin position="94"/>
        <end position="331"/>
    </location>
</feature>
<comment type="caution">
    <text evidence="2">The sequence shown here is derived from an EMBL/GenBank/DDBJ whole genome shotgun (WGS) entry which is preliminary data.</text>
</comment>
<evidence type="ECO:0000313" key="3">
    <source>
        <dbReference type="Proteomes" id="UP001498421"/>
    </source>
</evidence>
<protein>
    <recommendedName>
        <fullName evidence="1">Alpha/beta hydrolase fold-3 domain-containing protein</fullName>
    </recommendedName>
</protein>
<keyword evidence="3" id="KW-1185">Reference proteome</keyword>
<name>A0ABR1IJQ9_9HYPO</name>
<evidence type="ECO:0000313" key="2">
    <source>
        <dbReference type="EMBL" id="KAK7432916.1"/>
    </source>
</evidence>
<dbReference type="Pfam" id="PF07859">
    <property type="entry name" value="Abhydrolase_3"/>
    <property type="match status" value="1"/>
</dbReference>
<accession>A0ABR1IJQ9</accession>
<reference evidence="2 3" key="1">
    <citation type="journal article" date="2025" name="Microbiol. Resour. Announc.">
        <title>Draft genome sequences for Neonectria magnoliae and Neonectria punicea, canker pathogens of Liriodendron tulipifera and Acer saccharum in West Virginia.</title>
        <authorList>
            <person name="Petronek H.M."/>
            <person name="Kasson M.T."/>
            <person name="Metheny A.M."/>
            <person name="Stauder C.M."/>
            <person name="Lovett B."/>
            <person name="Lynch S.C."/>
            <person name="Garnas J.R."/>
            <person name="Kasson L.R."/>
            <person name="Stajich J.E."/>
        </authorList>
    </citation>
    <scope>NUCLEOTIDE SEQUENCE [LARGE SCALE GENOMIC DNA]</scope>
    <source>
        <strain evidence="2 3">NRRL 64651</strain>
    </source>
</reference>
<evidence type="ECO:0000259" key="1">
    <source>
        <dbReference type="Pfam" id="PF07859"/>
    </source>
</evidence>
<gene>
    <name evidence="2" type="ORF">QQZ08_000387</name>
</gene>
<sequence length="362" mass="39693">MAYTTSQDWPKYGEKNPNYDEAYRVLDQIPVPPGPAELRLAYSNIKAGNKAKAGSGPDDIVEEDIQVPVRDGTTITVRVFKSKDLDPGTAPLAVITHGGGFITGDRFDEEWTCRILVRQIGAVALSVEYRLAPEHPFPTPVLDCWDTVKWHILNKAAANAATLGADPTRGFIVGGNSAGGNIATTCGVLSVREKLSLPITGLAIQVPLISGEEGVPEKWRHEVDSYKTGVNAPIMNTPAVDMFLSKYHAPLLMPHDTNICRLGHYKPDLKSPMYNPWAPGVDLKGFPPVFFQVCGMDPLRDEALVFERHLREDLGVPTRLNVYPSLPHAFWFVPLPGLEGVSKQAAEDYASGIQWLFSHDSI</sequence>
<dbReference type="InterPro" id="IPR013094">
    <property type="entry name" value="AB_hydrolase_3"/>
</dbReference>
<dbReference type="Proteomes" id="UP001498421">
    <property type="component" value="Unassembled WGS sequence"/>
</dbReference>